<dbReference type="EMBL" id="AMZH03000630">
    <property type="protein sequence ID" value="RRT82777.1"/>
    <property type="molecule type" value="Genomic_DNA"/>
</dbReference>
<sequence length="131" mass="13761">MSFASSYSESRSVEISAHRSRVLSRPSGDSISVAVVSSAPGDFGIADALAAMRSFFNVDSSIGQGDAEASTTEKHPSSRAGAGLRKHLQKVAAKQPADASGSTTRTSADKRKGMVELEEVPEQGYTIREPC</sequence>
<proteinExistence type="predicted"/>
<evidence type="ECO:0000256" key="1">
    <source>
        <dbReference type="SAM" id="MobiDB-lite"/>
    </source>
</evidence>
<name>A0A427B2U2_ENSVE</name>
<protein>
    <submittedName>
        <fullName evidence="2">Uncharacterized protein</fullName>
    </submittedName>
</protein>
<comment type="caution">
    <text evidence="2">The sequence shown here is derived from an EMBL/GenBank/DDBJ whole genome shotgun (WGS) entry which is preliminary data.</text>
</comment>
<reference evidence="2 3" key="1">
    <citation type="journal article" date="2014" name="Agronomy (Basel)">
        <title>A Draft Genome Sequence for Ensete ventricosum, the Drought-Tolerant Tree Against Hunger.</title>
        <authorList>
            <person name="Harrison J."/>
            <person name="Moore K.A."/>
            <person name="Paszkiewicz K."/>
            <person name="Jones T."/>
            <person name="Grant M."/>
            <person name="Ambacheew D."/>
            <person name="Muzemil S."/>
            <person name="Studholme D.J."/>
        </authorList>
    </citation>
    <scope>NUCLEOTIDE SEQUENCE [LARGE SCALE GENOMIC DNA]</scope>
</reference>
<accession>A0A427B2U2</accession>
<evidence type="ECO:0000313" key="2">
    <source>
        <dbReference type="EMBL" id="RRT82777.1"/>
    </source>
</evidence>
<dbReference type="AlphaFoldDB" id="A0A427B2U2"/>
<gene>
    <name evidence="2" type="ORF">B296_00000097</name>
</gene>
<feature type="region of interest" description="Disordered" evidence="1">
    <location>
        <begin position="61"/>
        <end position="131"/>
    </location>
</feature>
<dbReference type="Proteomes" id="UP000287651">
    <property type="component" value="Unassembled WGS sequence"/>
</dbReference>
<organism evidence="2 3">
    <name type="scientific">Ensete ventricosum</name>
    <name type="common">Abyssinian banana</name>
    <name type="synonym">Musa ensete</name>
    <dbReference type="NCBI Taxonomy" id="4639"/>
    <lineage>
        <taxon>Eukaryota</taxon>
        <taxon>Viridiplantae</taxon>
        <taxon>Streptophyta</taxon>
        <taxon>Embryophyta</taxon>
        <taxon>Tracheophyta</taxon>
        <taxon>Spermatophyta</taxon>
        <taxon>Magnoliopsida</taxon>
        <taxon>Liliopsida</taxon>
        <taxon>Zingiberales</taxon>
        <taxon>Musaceae</taxon>
        <taxon>Ensete</taxon>
    </lineage>
</organism>
<evidence type="ECO:0000313" key="3">
    <source>
        <dbReference type="Proteomes" id="UP000287651"/>
    </source>
</evidence>
<feature type="region of interest" description="Disordered" evidence="1">
    <location>
        <begin position="1"/>
        <end position="30"/>
    </location>
</feature>
<feature type="compositionally biased region" description="Low complexity" evidence="1">
    <location>
        <begin position="1"/>
        <end position="15"/>
    </location>
</feature>